<feature type="transmembrane region" description="Helical" evidence="5">
    <location>
        <begin position="246"/>
        <end position="266"/>
    </location>
</feature>
<evidence type="ECO:0000313" key="8">
    <source>
        <dbReference type="Proteomes" id="UP000034006"/>
    </source>
</evidence>
<feature type="transmembrane region" description="Helical" evidence="5">
    <location>
        <begin position="366"/>
        <end position="385"/>
    </location>
</feature>
<feature type="transmembrane region" description="Helical" evidence="5">
    <location>
        <begin position="278"/>
        <end position="311"/>
    </location>
</feature>
<dbReference type="GO" id="GO:0016020">
    <property type="term" value="C:membrane"/>
    <property type="evidence" value="ECO:0007669"/>
    <property type="project" value="UniProtKB-SubCell"/>
</dbReference>
<evidence type="ECO:0000256" key="5">
    <source>
        <dbReference type="SAM" id="Phobius"/>
    </source>
</evidence>
<dbReference type="STRING" id="1618387.UW44_C0003G0129"/>
<gene>
    <name evidence="7" type="ORF">UW44_C0003G0129</name>
</gene>
<comment type="caution">
    <text evidence="7">The sequence shown here is derived from an EMBL/GenBank/DDBJ whole genome shotgun (WGS) entry which is preliminary data.</text>
</comment>
<dbReference type="PROSITE" id="PS00216">
    <property type="entry name" value="SUGAR_TRANSPORT_1"/>
    <property type="match status" value="1"/>
</dbReference>
<feature type="transmembrane region" description="Helical" evidence="5">
    <location>
        <begin position="164"/>
        <end position="182"/>
    </location>
</feature>
<feature type="domain" description="Major facilitator superfamily (MFS) profile" evidence="6">
    <location>
        <begin position="5"/>
        <end position="388"/>
    </location>
</feature>
<dbReference type="AlphaFoldDB" id="A0A0G1HYQ2"/>
<keyword evidence="2 5" id="KW-0812">Transmembrane</keyword>
<dbReference type="InterPro" id="IPR011701">
    <property type="entry name" value="MFS"/>
</dbReference>
<dbReference type="GO" id="GO:0022857">
    <property type="term" value="F:transmembrane transporter activity"/>
    <property type="evidence" value="ECO:0007669"/>
    <property type="project" value="InterPro"/>
</dbReference>
<feature type="transmembrane region" description="Helical" evidence="5">
    <location>
        <begin position="12"/>
        <end position="34"/>
    </location>
</feature>
<keyword evidence="4 5" id="KW-0472">Membrane</keyword>
<feature type="transmembrane region" description="Helical" evidence="5">
    <location>
        <begin position="216"/>
        <end position="234"/>
    </location>
</feature>
<dbReference type="Pfam" id="PF07690">
    <property type="entry name" value="MFS_1"/>
    <property type="match status" value="1"/>
</dbReference>
<dbReference type="InterPro" id="IPR020846">
    <property type="entry name" value="MFS_dom"/>
</dbReference>
<feature type="transmembrane region" description="Helical" evidence="5">
    <location>
        <begin position="342"/>
        <end position="359"/>
    </location>
</feature>
<feature type="transmembrane region" description="Helical" evidence="5">
    <location>
        <begin position="73"/>
        <end position="101"/>
    </location>
</feature>
<dbReference type="PANTHER" id="PTHR23530">
    <property type="entry name" value="TRANSPORT PROTEIN-RELATED"/>
    <property type="match status" value="1"/>
</dbReference>
<reference evidence="7 8" key="1">
    <citation type="journal article" date="2015" name="Nature">
        <title>rRNA introns, odd ribosomes, and small enigmatic genomes across a large radiation of phyla.</title>
        <authorList>
            <person name="Brown C.T."/>
            <person name="Hug L.A."/>
            <person name="Thomas B.C."/>
            <person name="Sharon I."/>
            <person name="Castelle C.J."/>
            <person name="Singh A."/>
            <person name="Wilkins M.J."/>
            <person name="Williams K.H."/>
            <person name="Banfield J.F."/>
        </authorList>
    </citation>
    <scope>NUCLEOTIDE SEQUENCE [LARGE SCALE GENOMIC DNA]</scope>
</reference>
<sequence>MNNSLKSNIWKFYFIKALGIRFIAPIRILYLLSFGLSFAQVGMMELSAALVIVVLEIPTGIFADIVGRKASRMIAYLFSIAAFSCLSFGSTAAIFIIGWALSGAADAFESGAQDAIIFDTLKELDRVKDYLTLKSRFLLISTIATIIGSIAGASLYTIDHRLPWYMITATIILSTIIFSTVIEPKQQNIHKKFSDQMTVLKESFRLSITNLDVRKLIAVGIILALPMYVFTTLLNQPYLVSRGFNIQSLGFVFAFITGISGFIASFSNIIEHKVRKRLSFLLIFISMSVLLISFGLIQSPFVLVLIIAFYIIDNYKNIIIDNYLNLEITSESRATVLSVQSLINNISISIMFVFIGYLVDIFSIDIVLIAMGILIGTVTIPFWTISNKIRTVKL</sequence>
<evidence type="ECO:0000313" key="7">
    <source>
        <dbReference type="EMBL" id="KKT52286.1"/>
    </source>
</evidence>
<keyword evidence="3 5" id="KW-1133">Transmembrane helix</keyword>
<dbReference type="PANTHER" id="PTHR23530:SF1">
    <property type="entry name" value="PERMEASE, MAJOR FACILITATOR SUPERFAMILY-RELATED"/>
    <property type="match status" value="1"/>
</dbReference>
<evidence type="ECO:0000259" key="6">
    <source>
        <dbReference type="PROSITE" id="PS50850"/>
    </source>
</evidence>
<evidence type="ECO:0000256" key="3">
    <source>
        <dbReference type="ARBA" id="ARBA00022989"/>
    </source>
</evidence>
<organism evidence="7 8">
    <name type="scientific">Candidatus Collierbacteria bacterium GW2011_GWB2_44_22</name>
    <dbReference type="NCBI Taxonomy" id="1618387"/>
    <lineage>
        <taxon>Bacteria</taxon>
        <taxon>Candidatus Collieribacteriota</taxon>
    </lineage>
</organism>
<dbReference type="Gene3D" id="1.20.1250.20">
    <property type="entry name" value="MFS general substrate transporter like domains"/>
    <property type="match status" value="1"/>
</dbReference>
<dbReference type="InterPro" id="IPR036259">
    <property type="entry name" value="MFS_trans_sf"/>
</dbReference>
<proteinExistence type="predicted"/>
<accession>A0A0G1HYQ2</accession>
<protein>
    <submittedName>
        <fullName evidence="7">Major facilitator superfamily</fullName>
    </submittedName>
</protein>
<dbReference type="InterPro" id="IPR053160">
    <property type="entry name" value="MFS_DHA3_Transporter"/>
</dbReference>
<evidence type="ECO:0000256" key="4">
    <source>
        <dbReference type="ARBA" id="ARBA00023136"/>
    </source>
</evidence>
<feature type="transmembrane region" description="Helical" evidence="5">
    <location>
        <begin position="46"/>
        <end position="67"/>
    </location>
</feature>
<comment type="subcellular location">
    <subcellularLocation>
        <location evidence="1">Membrane</location>
        <topology evidence="1">Multi-pass membrane protein</topology>
    </subcellularLocation>
</comment>
<evidence type="ECO:0000256" key="2">
    <source>
        <dbReference type="ARBA" id="ARBA00022692"/>
    </source>
</evidence>
<dbReference type="SUPFAM" id="SSF103473">
    <property type="entry name" value="MFS general substrate transporter"/>
    <property type="match status" value="1"/>
</dbReference>
<dbReference type="Proteomes" id="UP000034006">
    <property type="component" value="Unassembled WGS sequence"/>
</dbReference>
<name>A0A0G1HYQ2_9BACT</name>
<evidence type="ECO:0000256" key="1">
    <source>
        <dbReference type="ARBA" id="ARBA00004141"/>
    </source>
</evidence>
<feature type="transmembrane region" description="Helical" evidence="5">
    <location>
        <begin position="137"/>
        <end position="158"/>
    </location>
</feature>
<dbReference type="EMBL" id="LCIH01000003">
    <property type="protein sequence ID" value="KKT52286.1"/>
    <property type="molecule type" value="Genomic_DNA"/>
</dbReference>
<dbReference type="PROSITE" id="PS50850">
    <property type="entry name" value="MFS"/>
    <property type="match status" value="1"/>
</dbReference>
<dbReference type="InterPro" id="IPR005829">
    <property type="entry name" value="Sugar_transporter_CS"/>
</dbReference>